<keyword evidence="4" id="KW-1185">Reference proteome</keyword>
<name>A0A9P5HIA1_9HYPO</name>
<evidence type="ECO:0000313" key="4">
    <source>
        <dbReference type="Proteomes" id="UP000722485"/>
    </source>
</evidence>
<dbReference type="AlphaFoldDB" id="A0A9P5HIA1"/>
<evidence type="ECO:0008006" key="5">
    <source>
        <dbReference type="Google" id="ProtNLM"/>
    </source>
</evidence>
<feature type="transmembrane region" description="Helical" evidence="2">
    <location>
        <begin position="138"/>
        <end position="159"/>
    </location>
</feature>
<feature type="transmembrane region" description="Helical" evidence="2">
    <location>
        <begin position="71"/>
        <end position="92"/>
    </location>
</feature>
<dbReference type="EMBL" id="JAANBB010000039">
    <property type="protein sequence ID" value="KAF7553944.1"/>
    <property type="molecule type" value="Genomic_DNA"/>
</dbReference>
<keyword evidence="2" id="KW-0812">Transmembrane</keyword>
<protein>
    <recommendedName>
        <fullName evidence="5">MARVEL domain-containing protein</fullName>
    </recommendedName>
</protein>
<dbReference type="Proteomes" id="UP000722485">
    <property type="component" value="Unassembled WGS sequence"/>
</dbReference>
<sequence>MFFAFFFVCNRIGQILTLIPTMGMLAWFVHGFVEENALTPNSILVLFIVSVLALAWAMFTLFSYHRSSANALFVGFIDLGFVGALIAAVWYLRGIRNADCTNVSQDGDWTYRLGDVTVTGPDYDWTTDKPCAMLKACWVFAIINIILFFFTSFVAFAHGDHLSAYDRKKYTSRSRSHHSSRHSHRSSRSRSGSRYSHRSPHSRRVYV</sequence>
<keyword evidence="2" id="KW-1133">Transmembrane helix</keyword>
<accession>A0A9P5HIA1</accession>
<feature type="compositionally biased region" description="Basic residues" evidence="1">
    <location>
        <begin position="173"/>
        <end position="188"/>
    </location>
</feature>
<evidence type="ECO:0000256" key="2">
    <source>
        <dbReference type="SAM" id="Phobius"/>
    </source>
</evidence>
<feature type="transmembrane region" description="Helical" evidence="2">
    <location>
        <begin position="42"/>
        <end position="64"/>
    </location>
</feature>
<dbReference type="OrthoDB" id="4918558at2759"/>
<organism evidence="3 4">
    <name type="scientific">Cylindrodendrum hubeiense</name>
    <dbReference type="NCBI Taxonomy" id="595255"/>
    <lineage>
        <taxon>Eukaryota</taxon>
        <taxon>Fungi</taxon>
        <taxon>Dikarya</taxon>
        <taxon>Ascomycota</taxon>
        <taxon>Pezizomycotina</taxon>
        <taxon>Sordariomycetes</taxon>
        <taxon>Hypocreomycetidae</taxon>
        <taxon>Hypocreales</taxon>
        <taxon>Nectriaceae</taxon>
        <taxon>Cylindrodendrum</taxon>
    </lineage>
</organism>
<reference evidence="3" key="1">
    <citation type="submission" date="2020-03" db="EMBL/GenBank/DDBJ databases">
        <title>Draft Genome Sequence of Cylindrodendrum hubeiense.</title>
        <authorList>
            <person name="Buettner E."/>
            <person name="Kellner H."/>
        </authorList>
    </citation>
    <scope>NUCLEOTIDE SEQUENCE</scope>
    <source>
        <strain evidence="3">IHI 201604</strain>
    </source>
</reference>
<comment type="caution">
    <text evidence="3">The sequence shown here is derived from an EMBL/GenBank/DDBJ whole genome shotgun (WGS) entry which is preliminary data.</text>
</comment>
<proteinExistence type="predicted"/>
<evidence type="ECO:0000256" key="1">
    <source>
        <dbReference type="SAM" id="MobiDB-lite"/>
    </source>
</evidence>
<feature type="region of interest" description="Disordered" evidence="1">
    <location>
        <begin position="173"/>
        <end position="207"/>
    </location>
</feature>
<feature type="compositionally biased region" description="Basic residues" evidence="1">
    <location>
        <begin position="195"/>
        <end position="207"/>
    </location>
</feature>
<evidence type="ECO:0000313" key="3">
    <source>
        <dbReference type="EMBL" id="KAF7553944.1"/>
    </source>
</evidence>
<keyword evidence="2" id="KW-0472">Membrane</keyword>
<gene>
    <name evidence="3" type="ORF">G7Z17_g3289</name>
</gene>
<feature type="transmembrane region" description="Helical" evidence="2">
    <location>
        <begin position="12"/>
        <end position="30"/>
    </location>
</feature>